<comment type="caution">
    <text evidence="1">The sequence shown here is derived from an EMBL/GenBank/DDBJ whole genome shotgun (WGS) entry which is preliminary data.</text>
</comment>
<evidence type="ECO:0000313" key="1">
    <source>
        <dbReference type="EMBL" id="KAA0197985.1"/>
    </source>
</evidence>
<dbReference type="Proteomes" id="UP000728185">
    <property type="component" value="Unassembled WGS sequence"/>
</dbReference>
<sequence length="195" mass="21471">MLPEDGPSYIQRLQMRKLRHEENAMDLDVGNLCGTGDADSEVSAKERAKKIKHFARLADCVEMKNGTVVNLTVTGLLDGENRSTVIKLTVERKIGEELVVLDKSMQANCSDVYPGDVVHVNATIAHSNESNRECDSMVLILHNGPWVNHVSVLVNGNKANSCVSGELRRKVIEGSSADFIHTRNHVQIGKQSARK</sequence>
<accession>A0A8E0S0K2</accession>
<gene>
    <name evidence="1" type="ORF">FBUS_09573</name>
</gene>
<reference evidence="1" key="1">
    <citation type="submission" date="2019-05" db="EMBL/GenBank/DDBJ databases">
        <title>Annotation for the trematode Fasciolopsis buski.</title>
        <authorList>
            <person name="Choi Y.-J."/>
        </authorList>
    </citation>
    <scope>NUCLEOTIDE SEQUENCE</scope>
    <source>
        <strain evidence="1">HT</strain>
        <tissue evidence="1">Whole worm</tissue>
    </source>
</reference>
<keyword evidence="2" id="KW-1185">Reference proteome</keyword>
<dbReference type="EMBL" id="LUCM01002010">
    <property type="protein sequence ID" value="KAA0197985.1"/>
    <property type="molecule type" value="Genomic_DNA"/>
</dbReference>
<proteinExistence type="predicted"/>
<dbReference type="OrthoDB" id="6315327at2759"/>
<dbReference type="AlphaFoldDB" id="A0A8E0S0K2"/>
<organism evidence="1 2">
    <name type="scientific">Fasciolopsis buskii</name>
    <dbReference type="NCBI Taxonomy" id="27845"/>
    <lineage>
        <taxon>Eukaryota</taxon>
        <taxon>Metazoa</taxon>
        <taxon>Spiralia</taxon>
        <taxon>Lophotrochozoa</taxon>
        <taxon>Platyhelminthes</taxon>
        <taxon>Trematoda</taxon>
        <taxon>Digenea</taxon>
        <taxon>Plagiorchiida</taxon>
        <taxon>Echinostomata</taxon>
        <taxon>Echinostomatoidea</taxon>
        <taxon>Fasciolidae</taxon>
        <taxon>Fasciolopsis</taxon>
    </lineage>
</organism>
<evidence type="ECO:0000313" key="2">
    <source>
        <dbReference type="Proteomes" id="UP000728185"/>
    </source>
</evidence>
<name>A0A8E0S0K2_9TREM</name>
<protein>
    <submittedName>
        <fullName evidence="1">Uncharacterized protein</fullName>
    </submittedName>
</protein>